<dbReference type="PANTHER" id="PTHR11102">
    <property type="entry name" value="SEL-1-LIKE PROTEIN"/>
    <property type="match status" value="1"/>
</dbReference>
<evidence type="ECO:0000313" key="3">
    <source>
        <dbReference type="EMBL" id="KAG2207796.1"/>
    </source>
</evidence>
<dbReference type="Proteomes" id="UP000650833">
    <property type="component" value="Unassembled WGS sequence"/>
</dbReference>
<dbReference type="InterPro" id="IPR050767">
    <property type="entry name" value="Sel1_AlgK"/>
</dbReference>
<dbReference type="SUPFAM" id="SSF81901">
    <property type="entry name" value="HCP-like"/>
    <property type="match status" value="2"/>
</dbReference>
<dbReference type="Pfam" id="PF08238">
    <property type="entry name" value="Sel1"/>
    <property type="match status" value="5"/>
</dbReference>
<reference evidence="3" key="1">
    <citation type="submission" date="2020-12" db="EMBL/GenBank/DDBJ databases">
        <title>Metabolic potential, ecology and presence of endohyphal bacteria is reflected in genomic diversity of Mucoromycotina.</title>
        <authorList>
            <person name="Muszewska A."/>
            <person name="Okrasinska A."/>
            <person name="Steczkiewicz K."/>
            <person name="Drgas O."/>
            <person name="Orlowska M."/>
            <person name="Perlinska-Lenart U."/>
            <person name="Aleksandrzak-Piekarczyk T."/>
            <person name="Szatraj K."/>
            <person name="Zielenkiewicz U."/>
            <person name="Pilsyk S."/>
            <person name="Malc E."/>
            <person name="Mieczkowski P."/>
            <person name="Kruszewska J.S."/>
            <person name="Biernat P."/>
            <person name="Pawlowska J."/>
        </authorList>
    </citation>
    <scope>NUCLEOTIDE SEQUENCE</scope>
    <source>
        <strain evidence="3">CBS 226.32</strain>
    </source>
</reference>
<accession>A0A8H7RDU6</accession>
<proteinExistence type="inferred from homology"/>
<dbReference type="EMBL" id="JAEPRC010000122">
    <property type="protein sequence ID" value="KAG2207796.1"/>
    <property type="molecule type" value="Genomic_DNA"/>
</dbReference>
<dbReference type="Gene3D" id="1.25.40.10">
    <property type="entry name" value="Tetratricopeptide repeat domain"/>
    <property type="match status" value="1"/>
</dbReference>
<keyword evidence="4" id="KW-1185">Reference proteome</keyword>
<organism evidence="3 4">
    <name type="scientific">Mucor plumbeus</name>
    <dbReference type="NCBI Taxonomy" id="97098"/>
    <lineage>
        <taxon>Eukaryota</taxon>
        <taxon>Fungi</taxon>
        <taxon>Fungi incertae sedis</taxon>
        <taxon>Mucoromycota</taxon>
        <taxon>Mucoromycotina</taxon>
        <taxon>Mucoromycetes</taxon>
        <taxon>Mucorales</taxon>
        <taxon>Mucorineae</taxon>
        <taxon>Mucoraceae</taxon>
        <taxon>Mucor</taxon>
    </lineage>
</organism>
<comment type="caution">
    <text evidence="3">The sequence shown here is derived from an EMBL/GenBank/DDBJ whole genome shotgun (WGS) entry which is preliminary data.</text>
</comment>
<comment type="similarity">
    <text evidence="1">Belongs to the sel-1 family.</text>
</comment>
<evidence type="ECO:0000313" key="4">
    <source>
        <dbReference type="Proteomes" id="UP000650833"/>
    </source>
</evidence>
<protein>
    <submittedName>
        <fullName evidence="3">Uncharacterized protein</fullName>
    </submittedName>
</protein>
<dbReference type="PANTHER" id="PTHR11102:SF160">
    <property type="entry name" value="ERAD-ASSOCIATED E3 UBIQUITIN-PROTEIN LIGASE COMPONENT HRD3"/>
    <property type="match status" value="1"/>
</dbReference>
<evidence type="ECO:0000256" key="1">
    <source>
        <dbReference type="ARBA" id="ARBA00038101"/>
    </source>
</evidence>
<feature type="region of interest" description="Disordered" evidence="2">
    <location>
        <begin position="284"/>
        <end position="319"/>
    </location>
</feature>
<gene>
    <name evidence="3" type="ORF">INT46_011195</name>
</gene>
<dbReference type="AlphaFoldDB" id="A0A8H7RDU6"/>
<dbReference type="OrthoDB" id="2281109at2759"/>
<feature type="compositionally biased region" description="Basic and acidic residues" evidence="2">
    <location>
        <begin position="302"/>
        <end position="315"/>
    </location>
</feature>
<sequence>MNSYELYNAILNLGKAKEEGTFGHKKNYDKAYLQYAKLPSHFSRGEASYRIGKLLLKGDQHLEQDYVEARSFFESASSFGNGNARYELGRIYENGWRVNADYSRAKRLYHEALHLGCFEASKRIGILFLKAPEGVSFDLERARKHLLIYEEHFESDAETHIALGHCDRLTSRTRNAKERYLKAADLTEDRKAGRGCYWVGYLLENNHPVSKSDAVKWYKHGSTLRDSKSMWRLGQLHVSGQHVKKDINAARILFADAAMLGSEDAKNELDKLDAEIAKQKMVDNERAKQVNEPNKATVNPVKESKKEETKADNELVKASSESNNEALTQVKVNKIETHLVDDQLVKIIQKPKGHRNPVTNDRIRYMVNDTCKNALKNPLHNCSDTRGYKFKTKTDIRNQFKKAESRSPPTQLEKLEFANLALQSSQNYIKSGLETTNTFLFKNIIRLTSKISRITLENEKSTNVINHNNQEIEKKFQEIEALIDNGYNDVCQRLEKLEQESLKKDETIELLIAKLNSQSQQFEKLMRLVDD</sequence>
<dbReference type="SMART" id="SM00671">
    <property type="entry name" value="SEL1"/>
    <property type="match status" value="4"/>
</dbReference>
<dbReference type="InterPro" id="IPR011990">
    <property type="entry name" value="TPR-like_helical_dom_sf"/>
</dbReference>
<evidence type="ECO:0000256" key="2">
    <source>
        <dbReference type="SAM" id="MobiDB-lite"/>
    </source>
</evidence>
<name>A0A8H7RDU6_9FUNG</name>
<dbReference type="InterPro" id="IPR006597">
    <property type="entry name" value="Sel1-like"/>
</dbReference>